<dbReference type="RefSeq" id="WP_146522825.1">
    <property type="nucleotide sequence ID" value="NZ_CP151726.1"/>
</dbReference>
<comment type="catalytic activity">
    <reaction evidence="1">
        <text>(6R)-NADHX = (6S)-NADHX</text>
        <dbReference type="Rhea" id="RHEA:32215"/>
        <dbReference type="ChEBI" id="CHEBI:64074"/>
        <dbReference type="ChEBI" id="CHEBI:64075"/>
        <dbReference type="EC" id="5.1.99.6"/>
    </reaction>
</comment>
<feature type="domain" description="YjeF N-terminal" evidence="2">
    <location>
        <begin position="10"/>
        <end position="216"/>
    </location>
</feature>
<comment type="caution">
    <text evidence="3">The sequence shown here is derived from an EMBL/GenBank/DDBJ whole genome shotgun (WGS) entry which is preliminary data.</text>
</comment>
<feature type="binding site" evidence="1">
    <location>
        <begin position="130"/>
        <end position="136"/>
    </location>
    <ligand>
        <name>(6S)-NADPHX</name>
        <dbReference type="ChEBI" id="CHEBI:64076"/>
    </ligand>
</feature>
<keyword evidence="1" id="KW-0547">Nucleotide-binding</keyword>
<keyword evidence="1" id="KW-0413">Isomerase</keyword>
<dbReference type="AlphaFoldDB" id="A0A5C6A1I3"/>
<evidence type="ECO:0000313" key="4">
    <source>
        <dbReference type="Proteomes" id="UP000320176"/>
    </source>
</evidence>
<reference evidence="3 4" key="1">
    <citation type="submission" date="2019-02" db="EMBL/GenBank/DDBJ databases">
        <title>Deep-cultivation of Planctomycetes and their phenomic and genomic characterization uncovers novel biology.</title>
        <authorList>
            <person name="Wiegand S."/>
            <person name="Jogler M."/>
            <person name="Boedeker C."/>
            <person name="Pinto D."/>
            <person name="Vollmers J."/>
            <person name="Rivas-Marin E."/>
            <person name="Kohn T."/>
            <person name="Peeters S.H."/>
            <person name="Heuer A."/>
            <person name="Rast P."/>
            <person name="Oberbeckmann S."/>
            <person name="Bunk B."/>
            <person name="Jeske O."/>
            <person name="Meyerdierks A."/>
            <person name="Storesund J.E."/>
            <person name="Kallscheuer N."/>
            <person name="Luecker S."/>
            <person name="Lage O.M."/>
            <person name="Pohl T."/>
            <person name="Merkel B.J."/>
            <person name="Hornburger P."/>
            <person name="Mueller R.-W."/>
            <person name="Bruemmer F."/>
            <person name="Labrenz M."/>
            <person name="Spormann A.M."/>
            <person name="Op Den Camp H."/>
            <person name="Overmann J."/>
            <person name="Amann R."/>
            <person name="Jetten M.S.M."/>
            <person name="Mascher T."/>
            <person name="Medema M.H."/>
            <person name="Devos D.P."/>
            <person name="Kaster A.-K."/>
            <person name="Ovreas L."/>
            <person name="Rohde M."/>
            <person name="Galperin M.Y."/>
            <person name="Jogler C."/>
        </authorList>
    </citation>
    <scope>NUCLEOTIDE SEQUENCE [LARGE SCALE GENOMIC DNA]</scope>
    <source>
        <strain evidence="3 4">Pla52n</strain>
    </source>
</reference>
<comment type="cofactor">
    <cofactor evidence="1">
        <name>K(+)</name>
        <dbReference type="ChEBI" id="CHEBI:29103"/>
    </cofactor>
    <text evidence="1">Binds 1 potassium ion per subunit.</text>
</comment>
<comment type="caution">
    <text evidence="1">Lacks conserved residue(s) required for the propagation of feature annotation.</text>
</comment>
<feature type="binding site" evidence="1">
    <location>
        <position position="58"/>
    </location>
    <ligand>
        <name>K(+)</name>
        <dbReference type="ChEBI" id="CHEBI:29103"/>
    </ligand>
</feature>
<dbReference type="PROSITE" id="PS51385">
    <property type="entry name" value="YJEF_N"/>
    <property type="match status" value="1"/>
</dbReference>
<dbReference type="SUPFAM" id="SSF64153">
    <property type="entry name" value="YjeF N-terminal domain-like"/>
    <property type="match status" value="1"/>
</dbReference>
<feature type="binding site" evidence="1">
    <location>
        <position position="126"/>
    </location>
    <ligand>
        <name>K(+)</name>
        <dbReference type="ChEBI" id="CHEBI:29103"/>
    </ligand>
</feature>
<dbReference type="GO" id="GO:0046872">
    <property type="term" value="F:metal ion binding"/>
    <property type="evidence" value="ECO:0007669"/>
    <property type="project" value="UniProtKB-KW"/>
</dbReference>
<dbReference type="Proteomes" id="UP000320176">
    <property type="component" value="Unassembled WGS sequence"/>
</dbReference>
<evidence type="ECO:0000256" key="1">
    <source>
        <dbReference type="HAMAP-Rule" id="MF_01966"/>
    </source>
</evidence>
<keyword evidence="4" id="KW-1185">Reference proteome</keyword>
<evidence type="ECO:0000313" key="3">
    <source>
        <dbReference type="EMBL" id="TWT93187.1"/>
    </source>
</evidence>
<comment type="function">
    <text evidence="1">Catalyzes the epimerization of the S- and R-forms of NAD(P)HX, a damaged form of NAD(P)H that is a result of enzymatic or heat-dependent hydration. This is a prerequisite for the S-specific NAD(P)H-hydrate dehydratase to allow the repair of both epimers of NAD(P)HX.</text>
</comment>
<dbReference type="OrthoDB" id="9806925at2"/>
<evidence type="ECO:0000259" key="2">
    <source>
        <dbReference type="PROSITE" id="PS51385"/>
    </source>
</evidence>
<dbReference type="NCBIfam" id="TIGR00197">
    <property type="entry name" value="yjeF_nterm"/>
    <property type="match status" value="1"/>
</dbReference>
<comment type="catalytic activity">
    <reaction evidence="1">
        <text>(6R)-NADPHX = (6S)-NADPHX</text>
        <dbReference type="Rhea" id="RHEA:32227"/>
        <dbReference type="ChEBI" id="CHEBI:64076"/>
        <dbReference type="ChEBI" id="CHEBI:64077"/>
        <dbReference type="EC" id="5.1.99.6"/>
    </reaction>
</comment>
<gene>
    <name evidence="3" type="primary">nnr_2</name>
    <name evidence="1" type="synonym">nnrE</name>
    <name evidence="3" type="ORF">Pla52n_58440</name>
</gene>
<dbReference type="GO" id="GO:0052856">
    <property type="term" value="F:NAD(P)HX epimerase activity"/>
    <property type="evidence" value="ECO:0007669"/>
    <property type="project" value="UniProtKB-UniRule"/>
</dbReference>
<keyword evidence="1" id="KW-0630">Potassium</keyword>
<name>A0A5C6A1I3_9BACT</name>
<dbReference type="Pfam" id="PF03853">
    <property type="entry name" value="YjeF_N"/>
    <property type="match status" value="1"/>
</dbReference>
<accession>A0A5C6A1I3</accession>
<dbReference type="Gene3D" id="3.40.50.10260">
    <property type="entry name" value="YjeF N-terminal domain"/>
    <property type="match status" value="1"/>
</dbReference>
<proteinExistence type="inferred from homology"/>
<dbReference type="EC" id="5.1.99.6" evidence="1"/>
<dbReference type="HAMAP" id="MF_01966">
    <property type="entry name" value="NADHX_epimerase"/>
    <property type="match status" value="1"/>
</dbReference>
<feature type="binding site" evidence="1">
    <location>
        <position position="159"/>
    </location>
    <ligand>
        <name>(6S)-NADPHX</name>
        <dbReference type="ChEBI" id="CHEBI:64076"/>
    </ligand>
</feature>
<feature type="binding site" evidence="1">
    <location>
        <position position="162"/>
    </location>
    <ligand>
        <name>K(+)</name>
        <dbReference type="ChEBI" id="CHEBI:29103"/>
    </ligand>
</feature>
<keyword evidence="1" id="KW-0521">NADP</keyword>
<organism evidence="3 4">
    <name type="scientific">Stieleria varia</name>
    <dbReference type="NCBI Taxonomy" id="2528005"/>
    <lineage>
        <taxon>Bacteria</taxon>
        <taxon>Pseudomonadati</taxon>
        <taxon>Planctomycetota</taxon>
        <taxon>Planctomycetia</taxon>
        <taxon>Pirellulales</taxon>
        <taxon>Pirellulaceae</taxon>
        <taxon>Stieleria</taxon>
    </lineage>
</organism>
<dbReference type="EMBL" id="SJPN01000009">
    <property type="protein sequence ID" value="TWT93187.1"/>
    <property type="molecule type" value="Genomic_DNA"/>
</dbReference>
<dbReference type="GO" id="GO:0000166">
    <property type="term" value="F:nucleotide binding"/>
    <property type="evidence" value="ECO:0007669"/>
    <property type="project" value="UniProtKB-KW"/>
</dbReference>
<dbReference type="InterPro" id="IPR036652">
    <property type="entry name" value="YjeF_N_dom_sf"/>
</dbReference>
<keyword evidence="1" id="KW-0479">Metal-binding</keyword>
<keyword evidence="1" id="KW-0520">NAD</keyword>
<dbReference type="InterPro" id="IPR004443">
    <property type="entry name" value="YjeF_N_dom"/>
</dbReference>
<protein>
    <recommendedName>
        <fullName evidence="1">NAD(P)H-hydrate epimerase</fullName>
        <ecNumber evidence="1">5.1.99.6</ecNumber>
    </recommendedName>
    <alternativeName>
        <fullName evidence="1">NAD(P)HX epimerase</fullName>
    </alternativeName>
</protein>
<sequence length="221" mass="23229">MPPSLSREQVRSVDRIAIQEFGIRGVVLMENAGRGAAEVIHRLYPGNRIVLLCGKGNNAGDGYVIARHLDRLGHDVRLVSVVALDELTGDAAENAGIARKAELEIVIASDGESISHAIDDAEVLVDCLLGTGATGAPREPFASAVRLANGSSAVRIAIDVPTGLDCDSGKASEVTFRAEHTITFVARKLGMDYPAAGDLTGEIHVVEIGVPTRLLRSFGLG</sequence>
<comment type="similarity">
    <text evidence="1">Belongs to the NnrE/AIBP family.</text>
</comment>